<feature type="transmembrane region" description="Helical" evidence="1">
    <location>
        <begin position="53"/>
        <end position="75"/>
    </location>
</feature>
<organism evidence="2">
    <name type="scientific">marine sediment metagenome</name>
    <dbReference type="NCBI Taxonomy" id="412755"/>
    <lineage>
        <taxon>unclassified sequences</taxon>
        <taxon>metagenomes</taxon>
        <taxon>ecological metagenomes</taxon>
    </lineage>
</organism>
<keyword evidence="1" id="KW-0812">Transmembrane</keyword>
<reference evidence="2" key="1">
    <citation type="journal article" date="2014" name="Front. Microbiol.">
        <title>High frequency of phylogenetically diverse reductive dehalogenase-homologous genes in deep subseafloor sedimentary metagenomes.</title>
        <authorList>
            <person name="Kawai M."/>
            <person name="Futagami T."/>
            <person name="Toyoda A."/>
            <person name="Takaki Y."/>
            <person name="Nishi S."/>
            <person name="Hori S."/>
            <person name="Arai W."/>
            <person name="Tsubouchi T."/>
            <person name="Morono Y."/>
            <person name="Uchiyama I."/>
            <person name="Ito T."/>
            <person name="Fujiyama A."/>
            <person name="Inagaki F."/>
            <person name="Takami H."/>
        </authorList>
    </citation>
    <scope>NUCLEOTIDE SEQUENCE</scope>
    <source>
        <strain evidence="2">Expedition CK06-06</strain>
    </source>
</reference>
<proteinExistence type="predicted"/>
<accession>X1FKD4</accession>
<evidence type="ECO:0000256" key="1">
    <source>
        <dbReference type="SAM" id="Phobius"/>
    </source>
</evidence>
<comment type="caution">
    <text evidence="2">The sequence shown here is derived from an EMBL/GenBank/DDBJ whole genome shotgun (WGS) entry which is preliminary data.</text>
</comment>
<evidence type="ECO:0000313" key="2">
    <source>
        <dbReference type="EMBL" id="GAH45427.1"/>
    </source>
</evidence>
<feature type="transmembrane region" description="Helical" evidence="1">
    <location>
        <begin position="12"/>
        <end position="33"/>
    </location>
</feature>
<name>X1FKD4_9ZZZZ</name>
<dbReference type="EMBL" id="BARU01008824">
    <property type="protein sequence ID" value="GAH45427.1"/>
    <property type="molecule type" value="Genomic_DNA"/>
</dbReference>
<keyword evidence="1" id="KW-1133">Transmembrane helix</keyword>
<sequence>MDIIENISAYQAPWIIMIVVLLYGVVHSVLATFKVKDMARRYLGINADRTYRLFYNLMALLTYLPVLALLAILPLPDTFY</sequence>
<gene>
    <name evidence="2" type="ORF">S03H2_17153</name>
</gene>
<dbReference type="AlphaFoldDB" id="X1FKD4"/>
<protein>
    <recommendedName>
        <fullName evidence="3">NnrU domain-containing protein</fullName>
    </recommendedName>
</protein>
<evidence type="ECO:0008006" key="3">
    <source>
        <dbReference type="Google" id="ProtNLM"/>
    </source>
</evidence>
<keyword evidence="1" id="KW-0472">Membrane</keyword>